<feature type="transmembrane region" description="Helical" evidence="2">
    <location>
        <begin position="12"/>
        <end position="34"/>
    </location>
</feature>
<proteinExistence type="predicted"/>
<keyword evidence="2" id="KW-0812">Transmembrane</keyword>
<keyword evidence="2" id="KW-0472">Membrane</keyword>
<keyword evidence="5" id="KW-1185">Reference proteome</keyword>
<reference evidence="4 5" key="1">
    <citation type="submission" date="2022-03" db="EMBL/GenBank/DDBJ databases">
        <title>Novel taxa within the pig intestine.</title>
        <authorList>
            <person name="Wylensek D."/>
            <person name="Bishof K."/>
            <person name="Afrizal A."/>
            <person name="Clavel T."/>
        </authorList>
    </citation>
    <scope>NUCLEOTIDE SEQUENCE [LARGE SCALE GENOMIC DNA]</scope>
    <source>
        <strain evidence="4 5">Cla-KB-P134</strain>
    </source>
</reference>
<feature type="compositionally biased region" description="Basic and acidic residues" evidence="1">
    <location>
        <begin position="261"/>
        <end position="278"/>
    </location>
</feature>
<evidence type="ECO:0000256" key="2">
    <source>
        <dbReference type="SAM" id="Phobius"/>
    </source>
</evidence>
<dbReference type="Gene3D" id="3.20.20.370">
    <property type="entry name" value="Glycoside hydrolase/deacetylase"/>
    <property type="match status" value="3"/>
</dbReference>
<comment type="caution">
    <text evidence="4">The sequence shown here is derived from an EMBL/GenBank/DDBJ whole genome shotgun (WGS) entry which is preliminary data.</text>
</comment>
<dbReference type="RefSeq" id="WP_320325825.1">
    <property type="nucleotide sequence ID" value="NZ_JALBUS010000009.1"/>
</dbReference>
<evidence type="ECO:0000313" key="5">
    <source>
        <dbReference type="Proteomes" id="UP001285244"/>
    </source>
</evidence>
<name>A0ABU4WPY4_9FIRM</name>
<dbReference type="InterPro" id="IPR050248">
    <property type="entry name" value="Polysacc_deacetylase_ArnD"/>
</dbReference>
<dbReference type="PROSITE" id="PS51677">
    <property type="entry name" value="NODB"/>
    <property type="match status" value="1"/>
</dbReference>
<dbReference type="InterPro" id="IPR011330">
    <property type="entry name" value="Glyco_hydro/deAcase_b/a-brl"/>
</dbReference>
<evidence type="ECO:0000313" key="4">
    <source>
        <dbReference type="EMBL" id="MDX8417537.1"/>
    </source>
</evidence>
<accession>A0ABU4WPY4</accession>
<evidence type="ECO:0000259" key="3">
    <source>
        <dbReference type="PROSITE" id="PS51677"/>
    </source>
</evidence>
<feature type="region of interest" description="Disordered" evidence="1">
    <location>
        <begin position="259"/>
        <end position="278"/>
    </location>
</feature>
<dbReference type="InterPro" id="IPR002509">
    <property type="entry name" value="NODB_dom"/>
</dbReference>
<sequence>MRGRFKSNKWKGAGITVLIIVIILAVSVVSFQIYHFIQLNRMSQYTDVNVDGTVSVHVKDDSQKILDAYQKASPASVISSDDTAQDTNVSIVFSGLNEDVSINEEVLRLLQENGMQATFAIPAVNVRENQGMIKKILQSGNRIISGGLNGKEKEAKDITALCDDLSKSKKIFDEETKGSHSILYSPGLDASLMHLKASKQAGYDQMMFADDNDLIDADTFLSVTDVDQYVDGLQGKHILVIYLDGNKDPVHQEPTIVSAKPELDKQPDLDDNAQTKEEKPSIADITKWLLETVHQKNIQSIALSDCQKQPASTYIEKNLDDRSKKAQVYRSVLTNKKDVGLCIRHLKNEAQYEKVRSVLKQYDASASFFVSDDVDKKLAKRILKDGYTLENAGKAYADATKTYQEMEKVRRHLQDLDTDSLAYLVSDEASIDAIRRVCFVDGQIPILPQDPKKLSKGSFYGYDASDLKSIEQLLEKAQQKEYKISDIPTLLDQNGTIPAFTNTQIQKQKKENKGIKATYMQNVSTTEPALALTFGNIGNEAVDLDVANVLKHKGAVGTFFVNFNEMREYTDTIETLIDQGQEIGISWPSDGSYANTYDGMATYIHDCLAYMEWRYNYQPRLVMLSKEPTNKEMLEAVHAAGLRAVGASKSLIQNNTQQTTEDQIPEVLAQLSNVRFTRGGLEYFNLGYYEADAMKKVGEKTLMGEVVSDVIGQFVDSIAFENAQTNQIEEESRYRLKTVSALLDSDQVYTVSKKKQKAVTLKKNVLTSMDSSEKQFAYMKDHYLGSNFIINQKKMPGFTDEEIQQMNKTGKLTHEKVIFLTFDDWGSDESVNKILYVLKKYHVKATFFVLTEHVDENPNLLRAIAEDGHEIGCHSNSHIALANANEDHSQYASLTKKEQKAMRKDLVTSYNKLNQYVGDVRVDGKKALSLDFRPPTLEISKEGLYQVFDVGFQYSISGDVTTNDYEITDLNKYIHDMTNGSPSSKEDYQLGNGSVIVMHMTEDAKYTAQMLDVMIPRWQAQGYRFARVDAYTRQYQP</sequence>
<dbReference type="Pfam" id="PF01522">
    <property type="entry name" value="Polysacc_deac_1"/>
    <property type="match status" value="3"/>
</dbReference>
<keyword evidence="2" id="KW-1133">Transmembrane helix</keyword>
<protein>
    <submittedName>
        <fullName evidence="4">Polysaccharide deacetylase family protein</fullName>
    </submittedName>
</protein>
<dbReference type="Proteomes" id="UP001285244">
    <property type="component" value="Unassembled WGS sequence"/>
</dbReference>
<gene>
    <name evidence="4" type="ORF">MOZ64_06735</name>
</gene>
<dbReference type="SUPFAM" id="SSF88713">
    <property type="entry name" value="Glycoside hydrolase/deacetylase"/>
    <property type="match status" value="3"/>
</dbReference>
<dbReference type="CDD" id="cd10917">
    <property type="entry name" value="CE4_NodB_like_6s_7s"/>
    <property type="match status" value="1"/>
</dbReference>
<dbReference type="PANTHER" id="PTHR10587">
    <property type="entry name" value="GLYCOSYL TRANSFERASE-RELATED"/>
    <property type="match status" value="1"/>
</dbReference>
<evidence type="ECO:0000256" key="1">
    <source>
        <dbReference type="SAM" id="MobiDB-lite"/>
    </source>
</evidence>
<feature type="domain" description="NodB homology" evidence="3">
    <location>
        <begin position="816"/>
        <end position="1026"/>
    </location>
</feature>
<organism evidence="4 5">
    <name type="scientific">Absicoccus intestinalis</name>
    <dbReference type="NCBI Taxonomy" id="2926319"/>
    <lineage>
        <taxon>Bacteria</taxon>
        <taxon>Bacillati</taxon>
        <taxon>Bacillota</taxon>
        <taxon>Erysipelotrichia</taxon>
        <taxon>Erysipelotrichales</taxon>
        <taxon>Erysipelotrichaceae</taxon>
        <taxon>Absicoccus</taxon>
    </lineage>
</organism>
<dbReference type="EMBL" id="JALBUS010000009">
    <property type="protein sequence ID" value="MDX8417537.1"/>
    <property type="molecule type" value="Genomic_DNA"/>
</dbReference>